<evidence type="ECO:0000313" key="3">
    <source>
        <dbReference type="Proteomes" id="UP000053240"/>
    </source>
</evidence>
<feature type="region of interest" description="Disordered" evidence="1">
    <location>
        <begin position="30"/>
        <end position="69"/>
    </location>
</feature>
<dbReference type="EMBL" id="LADJ01016205">
    <property type="protein sequence ID" value="KPJ21035.1"/>
    <property type="molecule type" value="Genomic_DNA"/>
</dbReference>
<keyword evidence="3" id="KW-1185">Reference proteome</keyword>
<evidence type="ECO:0000256" key="1">
    <source>
        <dbReference type="SAM" id="MobiDB-lite"/>
    </source>
</evidence>
<accession>A0A0N1IDZ7</accession>
<evidence type="ECO:0000313" key="2">
    <source>
        <dbReference type="EMBL" id="KPJ21035.1"/>
    </source>
</evidence>
<dbReference type="AlphaFoldDB" id="A0A0N1IDZ7"/>
<name>A0A0N1IDZ7_PAPMA</name>
<proteinExistence type="predicted"/>
<organism evidence="2 3">
    <name type="scientific">Papilio machaon</name>
    <name type="common">Old World swallowtail butterfly</name>
    <dbReference type="NCBI Taxonomy" id="76193"/>
    <lineage>
        <taxon>Eukaryota</taxon>
        <taxon>Metazoa</taxon>
        <taxon>Ecdysozoa</taxon>
        <taxon>Arthropoda</taxon>
        <taxon>Hexapoda</taxon>
        <taxon>Insecta</taxon>
        <taxon>Pterygota</taxon>
        <taxon>Neoptera</taxon>
        <taxon>Endopterygota</taxon>
        <taxon>Lepidoptera</taxon>
        <taxon>Glossata</taxon>
        <taxon>Ditrysia</taxon>
        <taxon>Papilionoidea</taxon>
        <taxon>Papilionidae</taxon>
        <taxon>Papilioninae</taxon>
        <taxon>Papilio</taxon>
    </lineage>
</organism>
<dbReference type="Proteomes" id="UP000053240">
    <property type="component" value="Unassembled WGS sequence"/>
</dbReference>
<reference evidence="2 3" key="1">
    <citation type="journal article" date="2015" name="Nat. Commun.">
        <title>Outbred genome sequencing and CRISPR/Cas9 gene editing in butterflies.</title>
        <authorList>
            <person name="Li X."/>
            <person name="Fan D."/>
            <person name="Zhang W."/>
            <person name="Liu G."/>
            <person name="Zhang L."/>
            <person name="Zhao L."/>
            <person name="Fang X."/>
            <person name="Chen L."/>
            <person name="Dong Y."/>
            <person name="Chen Y."/>
            <person name="Ding Y."/>
            <person name="Zhao R."/>
            <person name="Feng M."/>
            <person name="Zhu Y."/>
            <person name="Feng Y."/>
            <person name="Jiang X."/>
            <person name="Zhu D."/>
            <person name="Xiang H."/>
            <person name="Feng X."/>
            <person name="Li S."/>
            <person name="Wang J."/>
            <person name="Zhang G."/>
            <person name="Kronforst M.R."/>
            <person name="Wang W."/>
        </authorList>
    </citation>
    <scope>NUCLEOTIDE SEQUENCE [LARGE SCALE GENOMIC DNA]</scope>
    <source>
        <strain evidence="2">Ya'a_city_454_Pm</strain>
        <tissue evidence="2">Whole body</tissue>
    </source>
</reference>
<gene>
    <name evidence="2" type="ORF">RR48_00127</name>
</gene>
<dbReference type="InParanoid" id="A0A0N1IDZ7"/>
<protein>
    <submittedName>
        <fullName evidence="2">Uncharacterized protein</fullName>
    </submittedName>
</protein>
<comment type="caution">
    <text evidence="2">The sequence shown here is derived from an EMBL/GenBank/DDBJ whole genome shotgun (WGS) entry which is preliminary data.</text>
</comment>
<sequence length="93" mass="10476">MHCDGKVERLIVPAKIYLYVVWRKGDPDHLSPDDPIDAAGDAPTEASPRSGVASERRPHQAPLPQLEGRYKSYAAPRPCSLVNHEYFVVRSWH</sequence>